<dbReference type="EMBL" id="AZIL01002513">
    <property type="protein sequence ID" value="EWM21329.1"/>
    <property type="molecule type" value="Genomic_DNA"/>
</dbReference>
<organism evidence="2 3">
    <name type="scientific">Nannochloropsis gaditana</name>
    <dbReference type="NCBI Taxonomy" id="72520"/>
    <lineage>
        <taxon>Eukaryota</taxon>
        <taxon>Sar</taxon>
        <taxon>Stramenopiles</taxon>
        <taxon>Ochrophyta</taxon>
        <taxon>Eustigmatophyceae</taxon>
        <taxon>Eustigmatales</taxon>
        <taxon>Monodopsidaceae</taxon>
        <taxon>Nannochloropsis</taxon>
    </lineage>
</organism>
<dbReference type="AlphaFoldDB" id="W7TKP7"/>
<dbReference type="Pfam" id="PF07728">
    <property type="entry name" value="AAA_5"/>
    <property type="match status" value="1"/>
</dbReference>
<evidence type="ECO:0000313" key="2">
    <source>
        <dbReference type="EMBL" id="EWM21329.1"/>
    </source>
</evidence>
<dbReference type="InterPro" id="IPR036322">
    <property type="entry name" value="WD40_repeat_dom_sf"/>
</dbReference>
<feature type="domain" description="ATPase dynein-related AAA" evidence="1">
    <location>
        <begin position="294"/>
        <end position="410"/>
    </location>
</feature>
<accession>W7TKP7</accession>
<dbReference type="InterPro" id="IPR001680">
    <property type="entry name" value="WD40_rpt"/>
</dbReference>
<dbReference type="InterPro" id="IPR015943">
    <property type="entry name" value="WD40/YVTN_repeat-like_dom_sf"/>
</dbReference>
<dbReference type="Gene3D" id="3.40.50.300">
    <property type="entry name" value="P-loop containing nucleotide triphosphate hydrolases"/>
    <property type="match status" value="1"/>
</dbReference>
<keyword evidence="3" id="KW-1185">Reference proteome</keyword>
<dbReference type="PANTHER" id="PTHR21610">
    <property type="entry name" value="VON WILLEBRAND FACTOR A DOMAIN-CONTAINING PROTEIN 8"/>
    <property type="match status" value="1"/>
</dbReference>
<name>W7TKP7_9STRA</name>
<keyword evidence="2" id="KW-0969">Cilium</keyword>
<keyword evidence="2" id="KW-0966">Cell projection</keyword>
<dbReference type="GO" id="GO:0005524">
    <property type="term" value="F:ATP binding"/>
    <property type="evidence" value="ECO:0007669"/>
    <property type="project" value="InterPro"/>
</dbReference>
<dbReference type="SUPFAM" id="SSF50978">
    <property type="entry name" value="WD40 repeat-like"/>
    <property type="match status" value="1"/>
</dbReference>
<evidence type="ECO:0000313" key="3">
    <source>
        <dbReference type="Proteomes" id="UP000019335"/>
    </source>
</evidence>
<reference evidence="2 3" key="1">
    <citation type="journal article" date="2014" name="Mol. Plant">
        <title>Chromosome Scale Genome Assembly and Transcriptome Profiling of Nannochloropsis gaditana in Nitrogen Depletion.</title>
        <authorList>
            <person name="Corteggiani Carpinelli E."/>
            <person name="Telatin A."/>
            <person name="Vitulo N."/>
            <person name="Forcato C."/>
            <person name="D'Angelo M."/>
            <person name="Schiavon R."/>
            <person name="Vezzi A."/>
            <person name="Giacometti G.M."/>
            <person name="Morosinotto T."/>
            <person name="Valle G."/>
        </authorList>
    </citation>
    <scope>NUCLEOTIDE SEQUENCE [LARGE SCALE GENOMIC DNA]</scope>
    <source>
        <strain evidence="2 3">B-31</strain>
    </source>
</reference>
<dbReference type="SMART" id="SM00320">
    <property type="entry name" value="WD40"/>
    <property type="match status" value="2"/>
</dbReference>
<evidence type="ECO:0000259" key="1">
    <source>
        <dbReference type="Pfam" id="PF07728"/>
    </source>
</evidence>
<keyword evidence="2" id="KW-0282">Flagellum</keyword>
<dbReference type="InterPro" id="IPR027417">
    <property type="entry name" value="P-loop_NTPase"/>
</dbReference>
<dbReference type="InterPro" id="IPR039891">
    <property type="entry name" value="VWA8"/>
</dbReference>
<gene>
    <name evidence="2" type="ORF">Naga_100374g2</name>
</gene>
<sequence>MHALPESKGIQTVHSDKLLRSLEMLERILTHNAEDDVYHDFKYFDETSDASRAQGSLLPLWHFTTEKTRRKQVTALVWNPYYNDLFAAGYGSYDFLRQGGGLICCFSLKNTATPQYVFSVEAGVMCLDFHPEHPFLLAVGCYDGSVLVFDVRNKVNAPVYASKVTTGKHTDPVWKVRWQTLEEGLLGGSSSANRELCFLSVAADGQVVAWLLSKNELKMEPLMQLKLIRGCGISSASSGGVRIDLGSGVHVVKRLPRNPELVPRGYLGNLSQLSEETLNHLRWMAQKDRLGQDCFLLGGPGPVRRWLALSYCELAGREVDFMTLSRDTTESDLKQRREILHANALFVDQAPVRAALHGRVLIIEGIERVERNVLPTLNNLLEDRSMALEDGRFIMKSSGYMQLLAAGHSEADLRTRGLLPCHPDFRCYSLFV</sequence>
<dbReference type="PANTHER" id="PTHR21610:SF9">
    <property type="entry name" value="VON WILLEBRAND FACTOR A DOMAIN-CONTAINING PROTEIN 8"/>
    <property type="match status" value="1"/>
</dbReference>
<dbReference type="GO" id="GO:0016887">
    <property type="term" value="F:ATP hydrolysis activity"/>
    <property type="evidence" value="ECO:0007669"/>
    <property type="project" value="InterPro"/>
</dbReference>
<protein>
    <submittedName>
        <fullName evidence="2">Flagellar outer dynein arm intermediate chain 1</fullName>
    </submittedName>
</protein>
<dbReference type="GO" id="GO:0005737">
    <property type="term" value="C:cytoplasm"/>
    <property type="evidence" value="ECO:0007669"/>
    <property type="project" value="TreeGrafter"/>
</dbReference>
<dbReference type="OrthoDB" id="24670at2759"/>
<dbReference type="Pfam" id="PF00400">
    <property type="entry name" value="WD40"/>
    <property type="match status" value="1"/>
</dbReference>
<proteinExistence type="predicted"/>
<dbReference type="Gene3D" id="2.130.10.10">
    <property type="entry name" value="YVTN repeat-like/Quinoprotein amine dehydrogenase"/>
    <property type="match status" value="1"/>
</dbReference>
<dbReference type="InterPro" id="IPR011704">
    <property type="entry name" value="ATPase_dyneun-rel_AAA"/>
</dbReference>
<comment type="caution">
    <text evidence="2">The sequence shown here is derived from an EMBL/GenBank/DDBJ whole genome shotgun (WGS) entry which is preliminary data.</text>
</comment>
<dbReference type="Proteomes" id="UP000019335">
    <property type="component" value="Unassembled WGS sequence"/>
</dbReference>